<dbReference type="InterPro" id="IPR012312">
    <property type="entry name" value="Hemerythrin-like"/>
</dbReference>
<feature type="domain" description="Hemerythrin-like" evidence="1">
    <location>
        <begin position="53"/>
        <end position="188"/>
    </location>
</feature>
<dbReference type="Gene3D" id="1.20.120.520">
    <property type="entry name" value="nmb1532 protein domain like"/>
    <property type="match status" value="1"/>
</dbReference>
<dbReference type="InterPro" id="IPR006311">
    <property type="entry name" value="TAT_signal"/>
</dbReference>
<dbReference type="PANTHER" id="PTHR39966:SF1">
    <property type="entry name" value="HEMERYTHRIN-LIKE DOMAIN-CONTAINING PROTEIN"/>
    <property type="match status" value="1"/>
</dbReference>
<reference evidence="3" key="1">
    <citation type="journal article" date="2019" name="Int. J. Syst. Evol. Microbiol.">
        <title>The Global Catalogue of Microorganisms (GCM) 10K type strain sequencing project: providing services to taxonomists for standard genome sequencing and annotation.</title>
        <authorList>
            <consortium name="The Broad Institute Genomics Platform"/>
            <consortium name="The Broad Institute Genome Sequencing Center for Infectious Disease"/>
            <person name="Wu L."/>
            <person name="Ma J."/>
        </authorList>
    </citation>
    <scope>NUCLEOTIDE SEQUENCE [LARGE SCALE GENOMIC DNA]</scope>
    <source>
        <strain evidence="3">KCTC 42441</strain>
    </source>
</reference>
<proteinExistence type="predicted"/>
<gene>
    <name evidence="2" type="ORF">ACFONC_05225</name>
</gene>
<comment type="caution">
    <text evidence="2">The sequence shown here is derived from an EMBL/GenBank/DDBJ whole genome shotgun (WGS) entry which is preliminary data.</text>
</comment>
<sequence length="258" mass="27883">MASHSNHSCDSDRRRWMVAVGVSTFGLALGPPFARAAQGGPTQEHGEEMAVTAAEDLMREHGVLRRALLVYSEAAARLTQGRDEVPASALGQMADLFRRFGEDYHERSLEEAHVFPALIKGGGRNAVLAKTLISQHERGREITDFIAASTRGGHIASGAAAPLAATLTDFVRMYQHHAAIEDTVIFPAWKQGITPARYRELSEEFEELEHKLFGEDGYDDAVKQVAEAERAFGLADLSALTAPKPPGISAPTAPPSVD</sequence>
<dbReference type="RefSeq" id="WP_386742658.1">
    <property type="nucleotide sequence ID" value="NZ_JBHRYA010000003.1"/>
</dbReference>
<dbReference type="PROSITE" id="PS51318">
    <property type="entry name" value="TAT"/>
    <property type="match status" value="1"/>
</dbReference>
<keyword evidence="3" id="KW-1185">Reference proteome</keyword>
<dbReference type="EMBL" id="JBHRYA010000003">
    <property type="protein sequence ID" value="MFC3715550.1"/>
    <property type="molecule type" value="Genomic_DNA"/>
</dbReference>
<evidence type="ECO:0000259" key="1">
    <source>
        <dbReference type="Pfam" id="PF01814"/>
    </source>
</evidence>
<accession>A0ABV7XJ67</accession>
<evidence type="ECO:0000313" key="2">
    <source>
        <dbReference type="EMBL" id="MFC3715550.1"/>
    </source>
</evidence>
<organism evidence="2 3">
    <name type="scientific">Luteimonas soli</name>
    <dbReference type="NCBI Taxonomy" id="1648966"/>
    <lineage>
        <taxon>Bacteria</taxon>
        <taxon>Pseudomonadati</taxon>
        <taxon>Pseudomonadota</taxon>
        <taxon>Gammaproteobacteria</taxon>
        <taxon>Lysobacterales</taxon>
        <taxon>Lysobacteraceae</taxon>
        <taxon>Luteimonas</taxon>
    </lineage>
</organism>
<dbReference type="Proteomes" id="UP001595705">
    <property type="component" value="Unassembled WGS sequence"/>
</dbReference>
<protein>
    <submittedName>
        <fullName evidence="2">Hemerythrin domain-containing protein</fullName>
    </submittedName>
</protein>
<dbReference type="Pfam" id="PF01814">
    <property type="entry name" value="Hemerythrin"/>
    <property type="match status" value="1"/>
</dbReference>
<dbReference type="PANTHER" id="PTHR39966">
    <property type="entry name" value="BLL2471 PROTEIN-RELATED"/>
    <property type="match status" value="1"/>
</dbReference>
<evidence type="ECO:0000313" key="3">
    <source>
        <dbReference type="Proteomes" id="UP001595705"/>
    </source>
</evidence>
<name>A0ABV7XJ67_9GAMM</name>